<evidence type="ECO:0000259" key="16">
    <source>
        <dbReference type="Pfam" id="PF00125"/>
    </source>
</evidence>
<evidence type="ECO:0000256" key="12">
    <source>
        <dbReference type="ARBA" id="ARBA00044194"/>
    </source>
</evidence>
<evidence type="ECO:0000256" key="10">
    <source>
        <dbReference type="ARBA" id="ARBA00023269"/>
    </source>
</evidence>
<dbReference type="FunFam" id="1.10.20.10:FF:000065">
    <property type="entry name" value="Histone H3-like centromeric protein A"/>
    <property type="match status" value="1"/>
</dbReference>
<dbReference type="InterPro" id="IPR000164">
    <property type="entry name" value="Histone_H3/CENP-A"/>
</dbReference>
<evidence type="ECO:0000313" key="18">
    <source>
        <dbReference type="RefSeq" id="XP_021018937.1"/>
    </source>
</evidence>
<evidence type="ECO:0000256" key="15">
    <source>
        <dbReference type="SAM" id="MobiDB-lite"/>
    </source>
</evidence>
<keyword evidence="8" id="KW-0238">DNA-binding</keyword>
<dbReference type="GO" id="GO:0003677">
    <property type="term" value="F:DNA binding"/>
    <property type="evidence" value="ECO:0007669"/>
    <property type="project" value="UniProtKB-KW"/>
</dbReference>
<keyword evidence="5" id="KW-0488">Methylation</keyword>
<name>A0A6P5PSC1_MUSCR</name>
<proteinExistence type="inferred from homology"/>
<dbReference type="GO" id="GO:0030527">
    <property type="term" value="F:structural constituent of chromatin"/>
    <property type="evidence" value="ECO:0007669"/>
    <property type="project" value="InterPro"/>
</dbReference>
<keyword evidence="10" id="KW-0544">Nucleosome core</keyword>
<protein>
    <recommendedName>
        <fullName evidence="12">Histone H3-like centromeric protein A</fullName>
    </recommendedName>
    <alternativeName>
        <fullName evidence="13">Centromere protein A</fullName>
    </alternativeName>
</protein>
<evidence type="ECO:0000256" key="2">
    <source>
        <dbReference type="ARBA" id="ARBA00004584"/>
    </source>
</evidence>
<dbReference type="GO" id="GO:0005721">
    <property type="term" value="C:pericentric heterochromatin"/>
    <property type="evidence" value="ECO:0007669"/>
    <property type="project" value="Ensembl"/>
</dbReference>
<evidence type="ECO:0000256" key="13">
    <source>
        <dbReference type="ARBA" id="ARBA00044278"/>
    </source>
</evidence>
<dbReference type="RefSeq" id="XP_021018937.1">
    <property type="nucleotide sequence ID" value="XM_021163278.2"/>
</dbReference>
<evidence type="ECO:0000256" key="4">
    <source>
        <dbReference type="ARBA" id="ARBA00022454"/>
    </source>
</evidence>
<reference evidence="18" key="1">
    <citation type="submission" date="2025-08" db="UniProtKB">
        <authorList>
            <consortium name="RefSeq"/>
        </authorList>
    </citation>
    <scope>IDENTIFICATION</scope>
</reference>
<evidence type="ECO:0000256" key="3">
    <source>
        <dbReference type="ARBA" id="ARBA00010343"/>
    </source>
</evidence>
<dbReference type="GO" id="GO:0071459">
    <property type="term" value="P:protein localization to chromosome, centromeric region"/>
    <property type="evidence" value="ECO:0007669"/>
    <property type="project" value="Ensembl"/>
</dbReference>
<evidence type="ECO:0000256" key="7">
    <source>
        <dbReference type="ARBA" id="ARBA00022765"/>
    </source>
</evidence>
<comment type="subcellular location">
    <subcellularLocation>
        <location evidence="2">Chromosome</location>
        <location evidence="2">Centromere</location>
    </subcellularLocation>
    <subcellularLocation>
        <location evidence="1">Nucleus</location>
    </subcellularLocation>
</comment>
<dbReference type="GO" id="GO:0000281">
    <property type="term" value="P:mitotic cytokinesis"/>
    <property type="evidence" value="ECO:0007669"/>
    <property type="project" value="Ensembl"/>
</dbReference>
<dbReference type="GeneID" id="110294801"/>
<evidence type="ECO:0000256" key="5">
    <source>
        <dbReference type="ARBA" id="ARBA00022481"/>
    </source>
</evidence>
<dbReference type="GO" id="GO:0000779">
    <property type="term" value="C:condensed chromosome, centromeric region"/>
    <property type="evidence" value="ECO:0007669"/>
    <property type="project" value="Ensembl"/>
</dbReference>
<sequence>MGPRRKPETPRRRPSSPTPGPSRLSSSVGSQTLRRRQKFMWLKEIKTLQKNTDLLFRKKPFSMVVREICWKFSRGVDLWWQAHALLALQEAAEAFLVHLFEDAYLLSLHAGRVTLFPKDIQLTRRIRGFEGGLP</sequence>
<keyword evidence="6" id="KW-0597">Phosphoprotein</keyword>
<comment type="similarity">
    <text evidence="3">Belongs to the histone H3 family.</text>
</comment>
<evidence type="ECO:0000256" key="6">
    <source>
        <dbReference type="ARBA" id="ARBA00022553"/>
    </source>
</evidence>
<evidence type="ECO:0000256" key="1">
    <source>
        <dbReference type="ARBA" id="ARBA00004123"/>
    </source>
</evidence>
<keyword evidence="11" id="KW-0137">Centromere</keyword>
<evidence type="ECO:0000256" key="9">
    <source>
        <dbReference type="ARBA" id="ARBA00023242"/>
    </source>
</evidence>
<keyword evidence="9" id="KW-0539">Nucleus</keyword>
<dbReference type="CDD" id="cd22911">
    <property type="entry name" value="HFD_H3"/>
    <property type="match status" value="1"/>
</dbReference>
<feature type="compositionally biased region" description="Basic and acidic residues" evidence="15">
    <location>
        <begin position="1"/>
        <end position="11"/>
    </location>
</feature>
<dbReference type="SMART" id="SM00428">
    <property type="entry name" value="H3"/>
    <property type="match status" value="1"/>
</dbReference>
<comment type="function">
    <text evidence="14">Histone H3-like nucleosomal protein that is specifically found in centromeric nucleosomes. Replaces conventional H3 in the nucleosome core of centromeric chromatin that serves as an assembly site for the inner kinetochore. The presence of CENPA subtly modifies the nucleosome structure and the way DNA is wrapped around the nucleosome and gives rise to protruding DNA ends that are less well-ordered and rigid compared to nucleosomes containing histone H3. May serve as an epigenetic mark that propagates centromere identity through replication and cell division. Required for recruitment and assembly of kinetochore proteins, and as a consequence required for progress through mitosis, chromosome segregation and cytokinesis.</text>
</comment>
<dbReference type="Pfam" id="PF00125">
    <property type="entry name" value="Histone"/>
    <property type="match status" value="1"/>
</dbReference>
<accession>A0A6P5PSC1</accession>
<dbReference type="CTD" id="1058"/>
<organism evidence="17 18">
    <name type="scientific">Mus caroli</name>
    <name type="common">Ryukyu mouse</name>
    <name type="synonym">Ricefield mouse</name>
    <dbReference type="NCBI Taxonomy" id="10089"/>
    <lineage>
        <taxon>Eukaryota</taxon>
        <taxon>Metazoa</taxon>
        <taxon>Chordata</taxon>
        <taxon>Craniata</taxon>
        <taxon>Vertebrata</taxon>
        <taxon>Euteleostomi</taxon>
        <taxon>Mammalia</taxon>
        <taxon>Eutheria</taxon>
        <taxon>Euarchontoglires</taxon>
        <taxon>Glires</taxon>
        <taxon>Rodentia</taxon>
        <taxon>Myomorpha</taxon>
        <taxon>Muroidea</taxon>
        <taxon>Muridae</taxon>
        <taxon>Murinae</taxon>
        <taxon>Mus</taxon>
        <taxon>Mus</taxon>
    </lineage>
</organism>
<evidence type="ECO:0000256" key="11">
    <source>
        <dbReference type="ARBA" id="ARBA00023328"/>
    </source>
</evidence>
<dbReference type="GO" id="GO:0043505">
    <property type="term" value="C:CENP-A containing nucleosome"/>
    <property type="evidence" value="ECO:0007669"/>
    <property type="project" value="Ensembl"/>
</dbReference>
<evidence type="ECO:0000256" key="8">
    <source>
        <dbReference type="ARBA" id="ARBA00023125"/>
    </source>
</evidence>
<dbReference type="PANTHER" id="PTHR45810">
    <property type="entry name" value="HISTONE H3.2"/>
    <property type="match status" value="1"/>
</dbReference>
<gene>
    <name evidence="18" type="primary">Cenpa</name>
</gene>
<dbReference type="InterPro" id="IPR007125">
    <property type="entry name" value="H2A/H2B/H3"/>
</dbReference>
<dbReference type="GO" id="GO:0000132">
    <property type="term" value="P:establishment of mitotic spindle orientation"/>
    <property type="evidence" value="ECO:0007669"/>
    <property type="project" value="Ensembl"/>
</dbReference>
<dbReference type="KEGG" id="mcal:110294801"/>
<dbReference type="InterPro" id="IPR009072">
    <property type="entry name" value="Histone-fold"/>
</dbReference>
<dbReference type="Proteomes" id="UP000515126">
    <property type="component" value="Chromosome 5"/>
</dbReference>
<keyword evidence="7" id="KW-0013">ADP-ribosylation</keyword>
<dbReference type="PANTHER" id="PTHR45810:SF14">
    <property type="entry name" value="CENTROMERE PROTEIN A"/>
    <property type="match status" value="1"/>
</dbReference>
<dbReference type="GO" id="GO:0046982">
    <property type="term" value="F:protein heterodimerization activity"/>
    <property type="evidence" value="ECO:0007669"/>
    <property type="project" value="InterPro"/>
</dbReference>
<feature type="domain" description="Core Histone H2A/H2B/H3" evidence="16">
    <location>
        <begin position="38"/>
        <end position="126"/>
    </location>
</feature>
<keyword evidence="4" id="KW-0158">Chromosome</keyword>
<dbReference type="Gene3D" id="1.10.20.10">
    <property type="entry name" value="Histone, subunit A"/>
    <property type="match status" value="1"/>
</dbReference>
<dbReference type="GO" id="GO:0034080">
    <property type="term" value="P:CENP-A containing chromatin assembly"/>
    <property type="evidence" value="ECO:0007669"/>
    <property type="project" value="Ensembl"/>
</dbReference>
<feature type="region of interest" description="Disordered" evidence="15">
    <location>
        <begin position="1"/>
        <end position="32"/>
    </location>
</feature>
<evidence type="ECO:0000256" key="14">
    <source>
        <dbReference type="ARBA" id="ARBA00045372"/>
    </source>
</evidence>
<dbReference type="SUPFAM" id="SSF47113">
    <property type="entry name" value="Histone-fold"/>
    <property type="match status" value="1"/>
</dbReference>
<keyword evidence="17" id="KW-1185">Reference proteome</keyword>
<dbReference type="AlphaFoldDB" id="A0A6P5PSC1"/>
<dbReference type="PRINTS" id="PR00622">
    <property type="entry name" value="HISTONEH3"/>
</dbReference>
<dbReference type="GO" id="GO:0005654">
    <property type="term" value="C:nucleoplasm"/>
    <property type="evidence" value="ECO:0007669"/>
    <property type="project" value="Ensembl"/>
</dbReference>
<evidence type="ECO:0000313" key="17">
    <source>
        <dbReference type="Proteomes" id="UP000515126"/>
    </source>
</evidence>